<dbReference type="InterPro" id="IPR008928">
    <property type="entry name" value="6-hairpin_glycosidase_sf"/>
</dbReference>
<dbReference type="GO" id="GO:0005975">
    <property type="term" value="P:carbohydrate metabolic process"/>
    <property type="evidence" value="ECO:0007669"/>
    <property type="project" value="InterPro"/>
</dbReference>
<accession>A0AAN7YCI7</accession>
<dbReference type="Pfam" id="PF03663">
    <property type="entry name" value="Glyco_hydro_76"/>
    <property type="match status" value="1"/>
</dbReference>
<dbReference type="EMBL" id="JAVRRJ010000002">
    <property type="protein sequence ID" value="KAK5088500.1"/>
    <property type="molecule type" value="Genomic_DNA"/>
</dbReference>
<protein>
    <recommendedName>
        <fullName evidence="3">Glycosyl hydrolase</fullName>
    </recommendedName>
</protein>
<gene>
    <name evidence="1" type="ORF">LTR05_002719</name>
</gene>
<sequence>MTAAIGPTWRGNLVAANAWSSSHGLSHIGDGQHVGFINDFYDDEGWWALAWIAVYDLNHDSKYLDQAVTIFNDLEAAWNSTPVGGLWWNKKHEYVNAITNELYFSIAAHLANRCPDDRERYINSAQAAWRWLFSSGIFTSQRNVKDGLAVGSNPGATEIVWSYNQGVVLSALTELSAATFQDLYIGIAKLIADAALANLTSADGNEDAVATLRDPCEAEMWCGIDGATFKGVFARNLAHLHSVSPEDRYAEFLRNNADALWTRSRDQYNRLGLVCGGPFTEPAGASTRTTNWLSKYMDKRINGSNKDRSEA</sequence>
<dbReference type="InterPro" id="IPR053169">
    <property type="entry name" value="MUG_Protein"/>
</dbReference>
<evidence type="ECO:0000313" key="2">
    <source>
        <dbReference type="Proteomes" id="UP001309876"/>
    </source>
</evidence>
<evidence type="ECO:0008006" key="3">
    <source>
        <dbReference type="Google" id="ProtNLM"/>
    </source>
</evidence>
<dbReference type="PANTHER" id="PTHR47791:SF1">
    <property type="entry name" value="ENDO MANNANASE, GH76 FAMILY (EUROFUNG)"/>
    <property type="match status" value="1"/>
</dbReference>
<evidence type="ECO:0000313" key="1">
    <source>
        <dbReference type="EMBL" id="KAK5088500.1"/>
    </source>
</evidence>
<keyword evidence="2" id="KW-1185">Reference proteome</keyword>
<dbReference type="AlphaFoldDB" id="A0AAN7YCI7"/>
<reference evidence="1 2" key="1">
    <citation type="submission" date="2023-08" db="EMBL/GenBank/DDBJ databases">
        <title>Black Yeasts Isolated from many extreme environments.</title>
        <authorList>
            <person name="Coleine C."/>
            <person name="Stajich J.E."/>
            <person name="Selbmann L."/>
        </authorList>
    </citation>
    <scope>NUCLEOTIDE SEQUENCE [LARGE SCALE GENOMIC DNA]</scope>
    <source>
        <strain evidence="1 2">CCFEE 5910</strain>
    </source>
</reference>
<dbReference type="Proteomes" id="UP001309876">
    <property type="component" value="Unassembled WGS sequence"/>
</dbReference>
<name>A0AAN7YCI7_9EURO</name>
<dbReference type="Gene3D" id="1.50.10.20">
    <property type="match status" value="1"/>
</dbReference>
<proteinExistence type="predicted"/>
<dbReference type="PANTHER" id="PTHR47791">
    <property type="entry name" value="MEIOTICALLY UP-REGULATED GENE 191 PROTEIN"/>
    <property type="match status" value="1"/>
</dbReference>
<organism evidence="1 2">
    <name type="scientific">Lithohypha guttulata</name>
    <dbReference type="NCBI Taxonomy" id="1690604"/>
    <lineage>
        <taxon>Eukaryota</taxon>
        <taxon>Fungi</taxon>
        <taxon>Dikarya</taxon>
        <taxon>Ascomycota</taxon>
        <taxon>Pezizomycotina</taxon>
        <taxon>Eurotiomycetes</taxon>
        <taxon>Chaetothyriomycetidae</taxon>
        <taxon>Chaetothyriales</taxon>
        <taxon>Trichomeriaceae</taxon>
        <taxon>Lithohypha</taxon>
    </lineage>
</organism>
<dbReference type="SUPFAM" id="SSF48208">
    <property type="entry name" value="Six-hairpin glycosidases"/>
    <property type="match status" value="1"/>
</dbReference>
<dbReference type="InterPro" id="IPR005198">
    <property type="entry name" value="Glyco_hydro_76"/>
</dbReference>
<comment type="caution">
    <text evidence="1">The sequence shown here is derived from an EMBL/GenBank/DDBJ whole genome shotgun (WGS) entry which is preliminary data.</text>
</comment>